<feature type="domain" description="EAL" evidence="2">
    <location>
        <begin position="519"/>
        <end position="770"/>
    </location>
</feature>
<evidence type="ECO:0000259" key="3">
    <source>
        <dbReference type="PROSITE" id="PS50887"/>
    </source>
</evidence>
<dbReference type="InterPro" id="IPR035919">
    <property type="entry name" value="EAL_sf"/>
</dbReference>
<dbReference type="InterPro" id="IPR043128">
    <property type="entry name" value="Rev_trsase/Diguanyl_cyclase"/>
</dbReference>
<dbReference type="Gene3D" id="3.20.20.450">
    <property type="entry name" value="EAL domain"/>
    <property type="match status" value="1"/>
</dbReference>
<dbReference type="InterPro" id="IPR000014">
    <property type="entry name" value="PAS"/>
</dbReference>
<dbReference type="PROSITE" id="PS50887">
    <property type="entry name" value="GGDEF"/>
    <property type="match status" value="1"/>
</dbReference>
<feature type="domain" description="GGDEF" evidence="3">
    <location>
        <begin position="379"/>
        <end position="510"/>
    </location>
</feature>
<evidence type="ECO:0000259" key="2">
    <source>
        <dbReference type="PROSITE" id="PS50883"/>
    </source>
</evidence>
<accession>A0A5C6TQ92</accession>
<dbReference type="SMART" id="SM00267">
    <property type="entry name" value="GGDEF"/>
    <property type="match status" value="1"/>
</dbReference>
<dbReference type="SUPFAM" id="SSF141868">
    <property type="entry name" value="EAL domain-like"/>
    <property type="match status" value="1"/>
</dbReference>
<dbReference type="PROSITE" id="PS50883">
    <property type="entry name" value="EAL"/>
    <property type="match status" value="1"/>
</dbReference>
<keyword evidence="1" id="KW-0812">Transmembrane</keyword>
<sequence>MTRWKSSVPRGANAESGPTLWQLLFRDFTRFDDGRAEGAARERVRALDPVPGFFLAVHLICGTALLSALRPGTTAALGLLAPLGCLLAGDLALWAWVRRRPFSTWRPHVAVRCAALYALFANAAWCAVITFASGGHPSAATMIDLALVCGTLAVPVGFLSFPALVGLGSLSCVVAFYLIWGDAGSAAAAALLSLAFVALSLQRAEARHDQIRRRLESEWQAQRATRFVEEFEQARHGWFWETSPRGALTYVSDQLAADFRVPADQLIGRVFTDLIDASGAAGSERTLGFHLSARLPFTDIRVRAAGIPEIAWSLSGTPSFDDHGRFLGFRGIGTDLTRQHQTEAEINRLARYDSLTGLPNRALMRRTLDEALANVARPDDCALFLIDLDRFKNVNDTLGHPVGDGLLKQVAHRLQSAIGERGQIGRLGGDEFKAVLLGQDQASLALLAERLIQQVSMPYMIEGHNISIGASIGIAVAGGGESGDALVRNADLALYSAKAAGRGTFAFFAPEMHSEAQDRQLIENDLRKAIGRGELELFFQPVVHAQSEALAGFEALVRWNHPTRGSISPALFVPLAEEAGLILQIGEWVLRQACAEAARWPENIRVAVNLSPTQFTDPSLPGTILSALAASQLPPRQLELEITEGVFLVESEATDDMFATLKGMGVRLALDDFGTGYSSLGYLKKTPFDKIKIDQSFVRGAAKRDSRNAAIVRAIVTLAESLGMDTTAEGAETHDELALIRSLGCSHVQGFIFGRPMPADEAAALARQNGAVAADGFQFNRPARQGLLKIARLQWNGVTMPVKVRNLSSGGALVECGRGLPVGASAQLDLPGCGPLGAQVRWSEGSRTGLQFDEEFDLRRLAPRKPSQPKHTRTAGALYPDFRYADEAARPTRSAAKRV</sequence>
<evidence type="ECO:0000313" key="5">
    <source>
        <dbReference type="Proteomes" id="UP000321249"/>
    </source>
</evidence>
<dbReference type="SUPFAM" id="SSF55073">
    <property type="entry name" value="Nucleotide cyclase"/>
    <property type="match status" value="1"/>
</dbReference>
<comment type="caution">
    <text evidence="4">The sequence shown here is derived from an EMBL/GenBank/DDBJ whole genome shotgun (WGS) entry which is preliminary data.</text>
</comment>
<dbReference type="EMBL" id="VOQQ01000001">
    <property type="protein sequence ID" value="TXC62409.1"/>
    <property type="molecule type" value="Genomic_DNA"/>
</dbReference>
<dbReference type="Pfam" id="PF00990">
    <property type="entry name" value="GGDEF"/>
    <property type="match status" value="1"/>
</dbReference>
<dbReference type="AlphaFoldDB" id="A0A5C6TQ92"/>
<keyword evidence="5" id="KW-1185">Reference proteome</keyword>
<dbReference type="OrthoDB" id="9814202at2"/>
<protein>
    <submittedName>
        <fullName evidence="4">EAL domain-containing protein</fullName>
    </submittedName>
</protein>
<dbReference type="SMART" id="SM00052">
    <property type="entry name" value="EAL"/>
    <property type="match status" value="1"/>
</dbReference>
<keyword evidence="1" id="KW-0472">Membrane</keyword>
<proteinExistence type="predicted"/>
<dbReference type="CDD" id="cd01949">
    <property type="entry name" value="GGDEF"/>
    <property type="match status" value="1"/>
</dbReference>
<dbReference type="InterPro" id="IPR035965">
    <property type="entry name" value="PAS-like_dom_sf"/>
</dbReference>
<dbReference type="InterPro" id="IPR000160">
    <property type="entry name" value="GGDEF_dom"/>
</dbReference>
<keyword evidence="1" id="KW-1133">Transmembrane helix</keyword>
<feature type="transmembrane region" description="Helical" evidence="1">
    <location>
        <begin position="75"/>
        <end position="97"/>
    </location>
</feature>
<organism evidence="4 5">
    <name type="scientific">Allosphingosinicella ginsenosidimutans</name>
    <dbReference type="NCBI Taxonomy" id="1176539"/>
    <lineage>
        <taxon>Bacteria</taxon>
        <taxon>Pseudomonadati</taxon>
        <taxon>Pseudomonadota</taxon>
        <taxon>Alphaproteobacteria</taxon>
        <taxon>Sphingomonadales</taxon>
        <taxon>Sphingomonadaceae</taxon>
        <taxon>Allosphingosinicella</taxon>
    </lineage>
</organism>
<dbReference type="CDD" id="cd00130">
    <property type="entry name" value="PAS"/>
    <property type="match status" value="1"/>
</dbReference>
<dbReference type="Proteomes" id="UP000321249">
    <property type="component" value="Unassembled WGS sequence"/>
</dbReference>
<evidence type="ECO:0000313" key="4">
    <source>
        <dbReference type="EMBL" id="TXC62409.1"/>
    </source>
</evidence>
<dbReference type="SUPFAM" id="SSF141371">
    <property type="entry name" value="PilZ domain-like"/>
    <property type="match status" value="1"/>
</dbReference>
<dbReference type="PANTHER" id="PTHR44757">
    <property type="entry name" value="DIGUANYLATE CYCLASE DGCP"/>
    <property type="match status" value="1"/>
</dbReference>
<dbReference type="SUPFAM" id="SSF55785">
    <property type="entry name" value="PYP-like sensor domain (PAS domain)"/>
    <property type="match status" value="1"/>
</dbReference>
<dbReference type="InterPro" id="IPR052155">
    <property type="entry name" value="Biofilm_reg_signaling"/>
</dbReference>
<dbReference type="PANTHER" id="PTHR44757:SF2">
    <property type="entry name" value="BIOFILM ARCHITECTURE MAINTENANCE PROTEIN MBAA"/>
    <property type="match status" value="1"/>
</dbReference>
<dbReference type="Gene3D" id="3.30.450.20">
    <property type="entry name" value="PAS domain"/>
    <property type="match status" value="1"/>
</dbReference>
<name>A0A5C6TQ92_9SPHN</name>
<feature type="transmembrane region" description="Helical" evidence="1">
    <location>
        <begin position="109"/>
        <end position="132"/>
    </location>
</feature>
<dbReference type="RefSeq" id="WP_147041797.1">
    <property type="nucleotide sequence ID" value="NZ_BAABIR010000001.1"/>
</dbReference>
<feature type="transmembrane region" description="Helical" evidence="1">
    <location>
        <begin position="50"/>
        <end position="69"/>
    </location>
</feature>
<dbReference type="InterPro" id="IPR001633">
    <property type="entry name" value="EAL_dom"/>
</dbReference>
<dbReference type="CDD" id="cd01948">
    <property type="entry name" value="EAL"/>
    <property type="match status" value="1"/>
</dbReference>
<gene>
    <name evidence="4" type="ORF">FRZ32_01305</name>
</gene>
<dbReference type="Gene3D" id="3.30.70.270">
    <property type="match status" value="1"/>
</dbReference>
<evidence type="ECO:0000256" key="1">
    <source>
        <dbReference type="SAM" id="Phobius"/>
    </source>
</evidence>
<feature type="transmembrane region" description="Helical" evidence="1">
    <location>
        <begin position="186"/>
        <end position="204"/>
    </location>
</feature>
<dbReference type="Pfam" id="PF00563">
    <property type="entry name" value="EAL"/>
    <property type="match status" value="1"/>
</dbReference>
<reference evidence="4 5" key="1">
    <citation type="journal article" date="2015" name="J. Microbiol.">
        <title>Sphingosinicella ginsenosidimutans sp. nov., with ginsenoside converting activity.</title>
        <authorList>
            <person name="Kim J.K."/>
            <person name="Kang M.S."/>
            <person name="Park S.C."/>
            <person name="Kim K.M."/>
            <person name="Choi K."/>
            <person name="Yoon M.H."/>
            <person name="Im W.T."/>
        </authorList>
    </citation>
    <scope>NUCLEOTIDE SEQUENCE [LARGE SCALE GENOMIC DNA]</scope>
    <source>
        <strain evidence="4 5">BS-11</strain>
    </source>
</reference>
<dbReference type="InterPro" id="IPR029787">
    <property type="entry name" value="Nucleotide_cyclase"/>
</dbReference>
<dbReference type="NCBIfam" id="TIGR00254">
    <property type="entry name" value="GGDEF"/>
    <property type="match status" value="1"/>
</dbReference>